<comment type="subcellular location">
    <subcellularLocation>
        <location evidence="1">Cytoplasm</location>
    </subcellularLocation>
</comment>
<dbReference type="Gene3D" id="1.10.443.10">
    <property type="entry name" value="Intergrase catalytic core"/>
    <property type="match status" value="1"/>
</dbReference>
<keyword evidence="9" id="KW-0131">Cell cycle</keyword>
<dbReference type="GO" id="GO:0003677">
    <property type="term" value="F:DNA binding"/>
    <property type="evidence" value="ECO:0007669"/>
    <property type="project" value="UniProtKB-KW"/>
</dbReference>
<dbReference type="GO" id="GO:0006310">
    <property type="term" value="P:DNA recombination"/>
    <property type="evidence" value="ECO:0007669"/>
    <property type="project" value="UniProtKB-KW"/>
</dbReference>
<dbReference type="InterPro" id="IPR013762">
    <property type="entry name" value="Integrase-like_cat_sf"/>
</dbReference>
<evidence type="ECO:0000256" key="5">
    <source>
        <dbReference type="ARBA" id="ARBA00022829"/>
    </source>
</evidence>
<evidence type="ECO:0000313" key="12">
    <source>
        <dbReference type="EMBL" id="VAX28045.1"/>
    </source>
</evidence>
<dbReference type="Gene3D" id="1.10.150.130">
    <property type="match status" value="1"/>
</dbReference>
<dbReference type="InterPro" id="IPR010998">
    <property type="entry name" value="Integrase_recombinase_N"/>
</dbReference>
<evidence type="ECO:0000256" key="6">
    <source>
        <dbReference type="ARBA" id="ARBA00022908"/>
    </source>
</evidence>
<dbReference type="GO" id="GO:0051301">
    <property type="term" value="P:cell division"/>
    <property type="evidence" value="ECO:0007669"/>
    <property type="project" value="UniProtKB-KW"/>
</dbReference>
<keyword evidence="5" id="KW-0159">Chromosome partition</keyword>
<dbReference type="GO" id="GO:0015074">
    <property type="term" value="P:DNA integration"/>
    <property type="evidence" value="ECO:0007669"/>
    <property type="project" value="UniProtKB-KW"/>
</dbReference>
<dbReference type="Pfam" id="PF00589">
    <property type="entry name" value="Phage_integrase"/>
    <property type="match status" value="1"/>
</dbReference>
<evidence type="ECO:0000259" key="11">
    <source>
        <dbReference type="PROSITE" id="PS51900"/>
    </source>
</evidence>
<evidence type="ECO:0000256" key="7">
    <source>
        <dbReference type="ARBA" id="ARBA00023125"/>
    </source>
</evidence>
<dbReference type="InterPro" id="IPR011931">
    <property type="entry name" value="Recomb_XerC"/>
</dbReference>
<dbReference type="InterPro" id="IPR044068">
    <property type="entry name" value="CB"/>
</dbReference>
<dbReference type="PROSITE" id="PS51898">
    <property type="entry name" value="TYR_RECOMBINASE"/>
    <property type="match status" value="1"/>
</dbReference>
<dbReference type="PANTHER" id="PTHR30349">
    <property type="entry name" value="PHAGE INTEGRASE-RELATED"/>
    <property type="match status" value="1"/>
</dbReference>
<evidence type="ECO:0000256" key="2">
    <source>
        <dbReference type="ARBA" id="ARBA00006657"/>
    </source>
</evidence>
<dbReference type="InterPro" id="IPR050090">
    <property type="entry name" value="Tyrosine_recombinase_XerCD"/>
</dbReference>
<feature type="domain" description="Core-binding (CB)" evidence="11">
    <location>
        <begin position="1"/>
        <end position="91"/>
    </location>
</feature>
<evidence type="ECO:0000256" key="8">
    <source>
        <dbReference type="ARBA" id="ARBA00023172"/>
    </source>
</evidence>
<protein>
    <submittedName>
        <fullName evidence="12">Site-specific tyrosine recombinase XerC</fullName>
    </submittedName>
</protein>
<organism evidence="12">
    <name type="scientific">hydrothermal vent metagenome</name>
    <dbReference type="NCBI Taxonomy" id="652676"/>
    <lineage>
        <taxon>unclassified sequences</taxon>
        <taxon>metagenomes</taxon>
        <taxon>ecological metagenomes</taxon>
    </lineage>
</organism>
<feature type="domain" description="Tyr recombinase" evidence="10">
    <location>
        <begin position="112"/>
        <end position="296"/>
    </location>
</feature>
<dbReference type="PROSITE" id="PS51900">
    <property type="entry name" value="CB"/>
    <property type="match status" value="1"/>
</dbReference>
<keyword evidence="8" id="KW-0233">DNA recombination</keyword>
<keyword evidence="3" id="KW-0963">Cytoplasm</keyword>
<dbReference type="CDD" id="cd00798">
    <property type="entry name" value="INT_XerDC_C"/>
    <property type="match status" value="1"/>
</dbReference>
<accession>A0A3B1D8I0</accession>
<dbReference type="InterPro" id="IPR004107">
    <property type="entry name" value="Integrase_SAM-like_N"/>
</dbReference>
<comment type="similarity">
    <text evidence="2">Belongs to the 'phage' integrase family. XerC subfamily.</text>
</comment>
<dbReference type="HAMAP" id="MF_01808">
    <property type="entry name" value="Recomb_XerC_XerD"/>
    <property type="match status" value="1"/>
</dbReference>
<dbReference type="SUPFAM" id="SSF56349">
    <property type="entry name" value="DNA breaking-rejoining enzymes"/>
    <property type="match status" value="1"/>
</dbReference>
<dbReference type="PANTHER" id="PTHR30349:SF77">
    <property type="entry name" value="TYROSINE RECOMBINASE XERC"/>
    <property type="match status" value="1"/>
</dbReference>
<gene>
    <name evidence="12" type="ORF">MNBD_NITROSPINAE05-910</name>
</gene>
<reference evidence="12" key="1">
    <citation type="submission" date="2018-06" db="EMBL/GenBank/DDBJ databases">
        <authorList>
            <person name="Zhirakovskaya E."/>
        </authorList>
    </citation>
    <scope>NUCLEOTIDE SEQUENCE</scope>
</reference>
<evidence type="ECO:0000259" key="10">
    <source>
        <dbReference type="PROSITE" id="PS51898"/>
    </source>
</evidence>
<dbReference type="InterPro" id="IPR011010">
    <property type="entry name" value="DNA_brk_join_enz"/>
</dbReference>
<keyword evidence="6" id="KW-0229">DNA integration</keyword>
<dbReference type="AlphaFoldDB" id="A0A3B1D8I0"/>
<dbReference type="NCBIfam" id="TIGR02224">
    <property type="entry name" value="recomb_XerC"/>
    <property type="match status" value="1"/>
</dbReference>
<dbReference type="EMBL" id="UOGG01000049">
    <property type="protein sequence ID" value="VAX28045.1"/>
    <property type="molecule type" value="Genomic_DNA"/>
</dbReference>
<evidence type="ECO:0000256" key="1">
    <source>
        <dbReference type="ARBA" id="ARBA00004496"/>
    </source>
</evidence>
<name>A0A3B1D8I0_9ZZZZ</name>
<dbReference type="NCBIfam" id="NF001399">
    <property type="entry name" value="PRK00283.1"/>
    <property type="match status" value="1"/>
</dbReference>
<dbReference type="GO" id="GO:0007059">
    <property type="term" value="P:chromosome segregation"/>
    <property type="evidence" value="ECO:0007669"/>
    <property type="project" value="UniProtKB-KW"/>
</dbReference>
<keyword evidence="4" id="KW-0132">Cell division</keyword>
<keyword evidence="7" id="KW-0238">DNA-binding</keyword>
<dbReference type="InterPro" id="IPR023009">
    <property type="entry name" value="Tyrosine_recombinase_XerC/XerD"/>
</dbReference>
<proteinExistence type="inferred from homology"/>
<sequence length="305" mass="34664">MEKYIQDFKSYLVAEKNASPHTVSSYLIDLYQFVQFLRESGHGEAQDTLHPKNIDRLAIRSFLGYLHEKSAGGATMARKLSTLSSFFKFLCREGIVATNIAKTVPSPKKAQKLPSYLSVDEIFRLLDLPDKKTFIGTRDGAILELFYSTGIRISELTGIRMEDLHLAERMVKVRGKGKKERLLPMGKKSVNALEGYISLRNKRIVKSRLAPDELFLNYRGMGISVRGVRKILEKYIRQNNFTGKISPHSLRHSFATHMLDAGADLRSIQEMLGHSSLSTTQKYTHLTIDRLSKAYDEAHPRARMK</sequence>
<evidence type="ECO:0000256" key="9">
    <source>
        <dbReference type="ARBA" id="ARBA00023306"/>
    </source>
</evidence>
<dbReference type="Pfam" id="PF02899">
    <property type="entry name" value="Phage_int_SAM_1"/>
    <property type="match status" value="1"/>
</dbReference>
<evidence type="ECO:0000256" key="3">
    <source>
        <dbReference type="ARBA" id="ARBA00022490"/>
    </source>
</evidence>
<evidence type="ECO:0000256" key="4">
    <source>
        <dbReference type="ARBA" id="ARBA00022618"/>
    </source>
</evidence>
<dbReference type="GO" id="GO:0005737">
    <property type="term" value="C:cytoplasm"/>
    <property type="evidence" value="ECO:0007669"/>
    <property type="project" value="UniProtKB-SubCell"/>
</dbReference>
<dbReference type="InterPro" id="IPR002104">
    <property type="entry name" value="Integrase_catalytic"/>
</dbReference>